<dbReference type="AlphaFoldDB" id="A0A858R5T1"/>
<dbReference type="EMBL" id="CP051775">
    <property type="protein sequence ID" value="QJE72869.1"/>
    <property type="molecule type" value="Genomic_DNA"/>
</dbReference>
<name>A0A858R5T1_9PROT</name>
<accession>A0A858R5T1</accession>
<organism evidence="1 2">
    <name type="scientific">Aerophototrophica crusticola</name>
    <dbReference type="NCBI Taxonomy" id="1709002"/>
    <lineage>
        <taxon>Bacteria</taxon>
        <taxon>Pseudomonadati</taxon>
        <taxon>Pseudomonadota</taxon>
        <taxon>Alphaproteobacteria</taxon>
        <taxon>Rhodospirillales</taxon>
        <taxon>Rhodospirillaceae</taxon>
        <taxon>Aerophototrophica</taxon>
    </lineage>
</organism>
<keyword evidence="2" id="KW-1185">Reference proteome</keyword>
<protein>
    <submittedName>
        <fullName evidence="1">DUF2283 domain-containing protein</fullName>
    </submittedName>
</protein>
<reference evidence="1" key="1">
    <citation type="submission" date="2020-04" db="EMBL/GenBank/DDBJ databases">
        <title>A desert anoxygenic phototrophic bacterium fixes CO2 using RubisCO under aerobic conditions.</title>
        <authorList>
            <person name="Tang K."/>
        </authorList>
    </citation>
    <scope>NUCLEOTIDE SEQUENCE [LARGE SCALE GENOMIC DNA]</scope>
    <source>
        <strain evidence="1">MIMtkB3</strain>
    </source>
</reference>
<dbReference type="Proteomes" id="UP000501891">
    <property type="component" value="Chromosome"/>
</dbReference>
<gene>
    <name evidence="1" type="ORF">HHL28_06985</name>
</gene>
<proteinExistence type="predicted"/>
<sequence length="66" mass="7401">MKVRFDEAADALYIRLDEAAIEESEEVTPGVVLDFDAANRVVGIEILKVRERLPGADLKRIQFEVA</sequence>
<dbReference type="PANTHER" id="PTHR37029:SF1">
    <property type="entry name" value="SSR1768 PROTEIN"/>
    <property type="match status" value="1"/>
</dbReference>
<evidence type="ECO:0000313" key="2">
    <source>
        <dbReference type="Proteomes" id="UP000501891"/>
    </source>
</evidence>
<dbReference type="KEGG" id="acru:HHL28_06985"/>
<evidence type="ECO:0000313" key="1">
    <source>
        <dbReference type="EMBL" id="QJE72869.1"/>
    </source>
</evidence>
<dbReference type="InterPro" id="IPR019270">
    <property type="entry name" value="DUF2283"/>
</dbReference>
<dbReference type="PANTHER" id="PTHR37029">
    <property type="entry name" value="SSR1768 PROTEIN"/>
    <property type="match status" value="1"/>
</dbReference>
<dbReference type="Pfam" id="PF10049">
    <property type="entry name" value="DUF2283"/>
    <property type="match status" value="1"/>
</dbReference>